<dbReference type="AlphaFoldDB" id="A0A382JK85"/>
<protein>
    <recommendedName>
        <fullName evidence="3">Cytidyltransferase-like domain-containing protein</fullName>
    </recommendedName>
</protein>
<evidence type="ECO:0000259" key="3">
    <source>
        <dbReference type="Pfam" id="PF01467"/>
    </source>
</evidence>
<dbReference type="InterPro" id="IPR050385">
    <property type="entry name" value="Archaeal_FAD_synthase"/>
</dbReference>
<reference evidence="4" key="1">
    <citation type="submission" date="2018-05" db="EMBL/GenBank/DDBJ databases">
        <authorList>
            <person name="Lanie J.A."/>
            <person name="Ng W.-L."/>
            <person name="Kazmierczak K.M."/>
            <person name="Andrzejewski T.M."/>
            <person name="Davidsen T.M."/>
            <person name="Wayne K.J."/>
            <person name="Tettelin H."/>
            <person name="Glass J.I."/>
            <person name="Rusch D."/>
            <person name="Podicherti R."/>
            <person name="Tsui H.-C.T."/>
            <person name="Winkler M.E."/>
        </authorList>
    </citation>
    <scope>NUCLEOTIDE SEQUENCE</scope>
</reference>
<dbReference type="InterPro" id="IPR004821">
    <property type="entry name" value="Cyt_trans-like"/>
</dbReference>
<keyword evidence="1" id="KW-0808">Transferase</keyword>
<keyword evidence="2" id="KW-0548">Nucleotidyltransferase</keyword>
<evidence type="ECO:0000256" key="1">
    <source>
        <dbReference type="ARBA" id="ARBA00022679"/>
    </source>
</evidence>
<dbReference type="GO" id="GO:0016779">
    <property type="term" value="F:nucleotidyltransferase activity"/>
    <property type="evidence" value="ECO:0007669"/>
    <property type="project" value="UniProtKB-KW"/>
</dbReference>
<dbReference type="Pfam" id="PF01467">
    <property type="entry name" value="CTP_transf_like"/>
    <property type="match status" value="1"/>
</dbReference>
<dbReference type="Gene3D" id="3.40.50.620">
    <property type="entry name" value="HUPs"/>
    <property type="match status" value="1"/>
</dbReference>
<dbReference type="SUPFAM" id="SSF52374">
    <property type="entry name" value="Nucleotidylyl transferase"/>
    <property type="match status" value="1"/>
</dbReference>
<gene>
    <name evidence="4" type="ORF">METZ01_LOCUS264959</name>
</gene>
<name>A0A382JK85_9ZZZZ</name>
<organism evidence="4">
    <name type="scientific">marine metagenome</name>
    <dbReference type="NCBI Taxonomy" id="408172"/>
    <lineage>
        <taxon>unclassified sequences</taxon>
        <taxon>metagenomes</taxon>
        <taxon>ecological metagenomes</taxon>
    </lineage>
</organism>
<sequence length="157" mass="17494">VLLSKEEIKEQCNVWKNTSKSIVFTNGCFDLLHRGHIDLLEKAATFGDILIVGLNSDKSVKIIKGTDRPIESENVRIKHLIELGMVLAICLFDNDTPLELIQIIKPDVLVKGGDYQPKDIVGIKEIVKWGGRAEIIPLTPGYSTTISIEKMKREGLV</sequence>
<dbReference type="InterPro" id="IPR014729">
    <property type="entry name" value="Rossmann-like_a/b/a_fold"/>
</dbReference>
<dbReference type="EMBL" id="UINC01074678">
    <property type="protein sequence ID" value="SVC12105.1"/>
    <property type="molecule type" value="Genomic_DNA"/>
</dbReference>
<dbReference type="NCBIfam" id="TIGR00125">
    <property type="entry name" value="cyt_tran_rel"/>
    <property type="match status" value="1"/>
</dbReference>
<feature type="non-terminal residue" evidence="4">
    <location>
        <position position="1"/>
    </location>
</feature>
<evidence type="ECO:0000256" key="2">
    <source>
        <dbReference type="ARBA" id="ARBA00022695"/>
    </source>
</evidence>
<feature type="domain" description="Cytidyltransferase-like" evidence="3">
    <location>
        <begin position="24"/>
        <end position="147"/>
    </location>
</feature>
<proteinExistence type="predicted"/>
<dbReference type="PANTHER" id="PTHR43793">
    <property type="entry name" value="FAD SYNTHASE"/>
    <property type="match status" value="1"/>
</dbReference>
<accession>A0A382JK85</accession>
<evidence type="ECO:0000313" key="4">
    <source>
        <dbReference type="EMBL" id="SVC12105.1"/>
    </source>
</evidence>
<dbReference type="PANTHER" id="PTHR43793:SF2">
    <property type="entry name" value="BIFUNCTIONAL PROTEIN HLDE"/>
    <property type="match status" value="1"/>
</dbReference>